<evidence type="ECO:0000256" key="15">
    <source>
        <dbReference type="ARBA" id="ARBA00022703"/>
    </source>
</evidence>
<keyword evidence="11 33" id="KW-0945">Host-virus interaction</keyword>
<evidence type="ECO:0000256" key="11">
    <source>
        <dbReference type="ARBA" id="ARBA00022581"/>
    </source>
</evidence>
<dbReference type="Gene3D" id="2.170.40.20">
    <property type="entry name" value="Human immunodeficiency virus 1, Gp160, envelope glycoprotein"/>
    <property type="match status" value="2"/>
</dbReference>
<dbReference type="GO" id="GO:0019082">
    <property type="term" value="P:viral protein processing"/>
    <property type="evidence" value="ECO:0007669"/>
    <property type="project" value="UniProtKB-UniRule"/>
</dbReference>
<comment type="subcellular location">
    <subcellularLocation>
        <location evidence="3">Host cell membrane</location>
        <topology evidence="3">Peripheral membrane protein</topology>
    </subcellularLocation>
    <subcellularLocation>
        <location evidence="1">Host cell membrane</location>
        <topology evidence="1">Single-pass type I membrane protein</topology>
    </subcellularLocation>
    <subcellularLocation>
        <location evidence="2">Host endosome membrane</location>
        <topology evidence="2">Peripheral membrane protein</topology>
    </subcellularLocation>
    <subcellularLocation>
        <location evidence="5">Host endosome membrane</location>
        <topology evidence="5">Single-pass type I membrane protein</topology>
    </subcellularLocation>
    <subcellularLocation>
        <location evidence="6">Virion membrane</location>
        <topology evidence="6">Peripheral membrane protein</topology>
    </subcellularLocation>
    <subcellularLocation>
        <location evidence="4">Virion membrane</location>
        <topology evidence="4">Single-pass type I membrane protein</topology>
    </subcellularLocation>
</comment>
<evidence type="ECO:0000256" key="3">
    <source>
        <dbReference type="ARBA" id="ARBA00004505"/>
    </source>
</evidence>
<feature type="coiled-coil region" evidence="33">
    <location>
        <begin position="629"/>
        <end position="663"/>
    </location>
</feature>
<feature type="domain" description="Human immunodeficiency virus 1 envelope glycoprotein Gp120" evidence="36">
    <location>
        <begin position="147"/>
        <end position="506"/>
    </location>
</feature>
<dbReference type="CDD" id="cd09909">
    <property type="entry name" value="HIV-1-like_HR1-HR2"/>
    <property type="match status" value="1"/>
</dbReference>
<evidence type="ECO:0000256" key="29">
    <source>
        <dbReference type="ARBA" id="ARBA00023280"/>
    </source>
</evidence>
<evidence type="ECO:0000256" key="2">
    <source>
        <dbReference type="ARBA" id="ARBA00004433"/>
    </source>
</evidence>
<keyword evidence="16 33" id="KW-0732">Signal</keyword>
<keyword evidence="31 33" id="KW-1160">Virus entry into host cell</keyword>
<comment type="function">
    <text evidence="33">Transmembrane protein gp41: Acts as a class I viral fusion protein. Under the current model, the protein has at least 3 conformational states: pre-fusion native state, pre-hairpin intermediate state, and post-fusion hairpin state. During fusion of viral and target intracellular membranes, the coiled coil regions (heptad repeats) assume a trimer-of-hairpins structure, positioning the fusion peptide in close proximity to the C-terminal region of the ectodomain. The formation of this structure appears to drive apposition and subsequent fusion of viral and target cell membranes. Complete fusion occurs in host cell endosomes and is dynamin-dependent, however some lipid transfer might occur at the plasma membrane. The virus undergoes clathrin-dependent internalization long before endosomal fusion, thus minimizing the surface exposure of conserved viral epitopes during fusion and reducing the efficacy of inhibitors targeting these epitopes. Membranes fusion leads to delivery of the nucleocapsid into the cytoplasm.</text>
</comment>
<dbReference type="GO" id="GO:0020002">
    <property type="term" value="C:host cell plasma membrane"/>
    <property type="evidence" value="ECO:0007669"/>
    <property type="project" value="UniProtKB-SubCell"/>
</dbReference>
<dbReference type="GO" id="GO:0075512">
    <property type="term" value="P:clathrin-dependent endocytosis of virus by host cell"/>
    <property type="evidence" value="ECO:0007669"/>
    <property type="project" value="UniProtKB-UniRule"/>
</dbReference>
<dbReference type="FunFam" id="2.170.40.20:FF:000003">
    <property type="entry name" value="Envelope glycoprotein gp160"/>
    <property type="match status" value="1"/>
</dbReference>
<keyword evidence="12 33" id="KW-1162">Viral penetration into host cytoplasm</keyword>
<feature type="region of interest" description="V4" evidence="33">
    <location>
        <begin position="380"/>
        <end position="413"/>
    </location>
</feature>
<comment type="miscellaneous">
    <text evidence="33">HIV-1 lineages are divided in three main groups, M (for Major), O (for Outlier), and N (for New, or Non-M, Non-O). The vast majority of strains found worldwide belong to the group M. Group O seems to be endemic to and largely confined to Cameroon and neighboring countries in West Central Africa, where these viruses represent a small minority of HIV-1 strains. The group N is represented by a limited number of isolates from Cameroonian persons. The group M is further subdivided in 9 clades or subtypes (A to D, F to H, J and K).</text>
</comment>
<evidence type="ECO:0000256" key="19">
    <source>
        <dbReference type="ARBA" id="ARBA00022870"/>
    </source>
</evidence>
<feature type="disulfide bond" evidence="33">
    <location>
        <begin position="594"/>
        <end position="600"/>
    </location>
</feature>
<keyword evidence="30 33" id="KW-0449">Lipoprotein</keyword>
<feature type="region of interest" description="Immunosuppression" evidence="33">
    <location>
        <begin position="570"/>
        <end position="588"/>
    </location>
</feature>
<name>Q3SA06_HV1</name>
<evidence type="ECO:0000256" key="31">
    <source>
        <dbReference type="ARBA" id="ARBA00023296"/>
    </source>
</evidence>
<keyword evidence="7 33" id="KW-1168">Fusion of virus membrane with host membrane</keyword>
<dbReference type="SUPFAM" id="SSF56502">
    <property type="entry name" value="gp120 core"/>
    <property type="match status" value="2"/>
</dbReference>
<dbReference type="Pfam" id="PF00516">
    <property type="entry name" value="GP120"/>
    <property type="match status" value="2"/>
</dbReference>
<keyword evidence="9 33" id="KW-1032">Host cell membrane</keyword>
<evidence type="ECO:0000256" key="6">
    <source>
        <dbReference type="ARBA" id="ARBA00004650"/>
    </source>
</evidence>
<feature type="region of interest" description="V2" evidence="33">
    <location>
        <begin position="154"/>
        <end position="193"/>
    </location>
</feature>
<evidence type="ECO:0000259" key="36">
    <source>
        <dbReference type="Pfam" id="PF00516"/>
    </source>
</evidence>
<dbReference type="GO" id="GO:0016020">
    <property type="term" value="C:membrane"/>
    <property type="evidence" value="ECO:0007669"/>
    <property type="project" value="UniProtKB-UniRule"/>
</dbReference>
<keyword evidence="26 33" id="KW-0564">Palmitate</keyword>
<evidence type="ECO:0000256" key="18">
    <source>
        <dbReference type="ARBA" id="ARBA00022844"/>
    </source>
</evidence>
<feature type="domain" description="Human immunodeficiency virus 1 envelope glycoprotein Gp120" evidence="36">
    <location>
        <begin position="33"/>
        <end position="142"/>
    </location>
</feature>
<comment type="caution">
    <text evidence="33">Lacks conserved residue(s) required for the propagation of feature annotation.</text>
</comment>
<dbReference type="GO" id="GO:0044175">
    <property type="term" value="C:host cell endosome membrane"/>
    <property type="evidence" value="ECO:0007669"/>
    <property type="project" value="UniProtKB-SubCell"/>
</dbReference>
<evidence type="ECO:0000256" key="8">
    <source>
        <dbReference type="ARBA" id="ARBA00022510"/>
    </source>
</evidence>
<evidence type="ECO:0000256" key="28">
    <source>
        <dbReference type="ARBA" id="ARBA00023180"/>
    </source>
</evidence>
<keyword evidence="22 33" id="KW-1133">Transmembrane helix</keyword>
<dbReference type="InterPro" id="IPR036377">
    <property type="entry name" value="Gp120_core_sf"/>
</dbReference>
<comment type="subcellular location">
    <molecule>Transmembrane protein gp41</molecule>
    <subcellularLocation>
        <location evidence="33">Virion membrane</location>
        <topology evidence="33">Single-pass type I membrane protein</topology>
    </subcellularLocation>
    <subcellularLocation>
        <location evidence="33">Host cell membrane</location>
        <topology evidence="33">Single-pass type I membrane protein</topology>
    </subcellularLocation>
    <subcellularLocation>
        <location evidence="33">Host endosome membrane</location>
        <topology evidence="33">Single-pass type I membrane protein</topology>
    </subcellularLocation>
    <text evidence="33">It is probably concentrated at the site of budding and incorporated into the virions possibly by contacts between the cytoplasmic tail of Env and the N-terminus of Gag.</text>
</comment>
<dbReference type="GO" id="GO:0005198">
    <property type="term" value="F:structural molecule activity"/>
    <property type="evidence" value="ECO:0007669"/>
    <property type="project" value="UniProtKB-UniRule"/>
</dbReference>
<comment type="PTM">
    <text evidence="33">Palmitoylation of the transmembrane protein and of Env polyprotein (prior to its proteolytic cleavage) is essential for their association with host cell membrane lipid rafts. Palmitoylation is therefore required for envelope trafficking to classical lipid rafts, but not for viral replication.</text>
</comment>
<evidence type="ECO:0000256" key="24">
    <source>
        <dbReference type="ARBA" id="ARBA00023054"/>
    </source>
</evidence>
<dbReference type="EMBL" id="DQ127536">
    <property type="protein sequence ID" value="ABA01405.1"/>
    <property type="molecule type" value="Genomic_DNA"/>
</dbReference>
<dbReference type="InterPro" id="IPR037527">
    <property type="entry name" value="Gp160"/>
</dbReference>
<evidence type="ECO:0000313" key="39">
    <source>
        <dbReference type="Proteomes" id="UP000167417"/>
    </source>
</evidence>
<feature type="disulfide bond" evidence="33">
    <location>
        <begin position="373"/>
        <end position="440"/>
    </location>
</feature>
<dbReference type="GO" id="GO:0055036">
    <property type="term" value="C:virion membrane"/>
    <property type="evidence" value="ECO:0007669"/>
    <property type="project" value="UniProtKB-SubCell"/>
</dbReference>
<evidence type="ECO:0000256" key="13">
    <source>
        <dbReference type="ARBA" id="ARBA00022685"/>
    </source>
</evidence>
<dbReference type="FunFam" id="1.20.5.490:FF:000001">
    <property type="entry name" value="Envelope glycoprotein gp160"/>
    <property type="match status" value="1"/>
</dbReference>
<keyword evidence="27 33" id="KW-1015">Disulfide bond</keyword>
<dbReference type="Gene3D" id="1.20.5.490">
    <property type="entry name" value="Single helix bin"/>
    <property type="match status" value="1"/>
</dbReference>
<comment type="PTM">
    <text evidence="33">Highly glycosylated by host. The high number of glycan on the protein is reffered to as 'glycan shield' because it contributes to hide protein sequence from adaptive immune system.</text>
</comment>
<keyword evidence="15 33" id="KW-0053">Apoptosis</keyword>
<evidence type="ECO:0000256" key="30">
    <source>
        <dbReference type="ARBA" id="ARBA00023288"/>
    </source>
</evidence>
<dbReference type="FunFam" id="2.170.40.20:FF:000001">
    <property type="entry name" value="Envelope glycoprotein gp160"/>
    <property type="match status" value="1"/>
</dbReference>
<comment type="subunit">
    <text evidence="33">The mature envelope protein (Env) consists of a homotrimer of non-covalently associated gp120-gp41 heterodimers. The resulting complex protrudes from the virus surface as a spike. There seems to be as few as 10 spikes on the average virion. Surface protein gp120 interacts with host CD4, CCR5 and CXCR4. Gp120 also interacts with the C-type lectins CD209/DC-SIGN and CLEC4M/DC-SIGNR (collectively referred to as DC-SIGN(R)). Gp120 and gp41 interact with GalCer. Gp120 interacts with host ITGA4/ITGB7 complex; on CD4+ T-cells, this interaction results in rapid activation of integrin ITGAL/LFA-1, which facilitates efficient cell-to-cell spreading of HIV-1. Gp120 interacts with cell-associated heparan sulfate; this interaction increases virus infectivity on permissive cells and may be involved in infection of CD4- cells.</text>
</comment>
<feature type="topological domain" description="Cytoplasmic" evidence="33">
    <location>
        <begin position="702"/>
        <end position="852"/>
    </location>
</feature>
<keyword evidence="8 33" id="KW-1170">Fusion of virus membrane with host endosomal membrane</keyword>
<evidence type="ECO:0000256" key="9">
    <source>
        <dbReference type="ARBA" id="ARBA00022511"/>
    </source>
</evidence>
<comment type="similarity">
    <text evidence="33">Belongs to the HIV-1 env protein family.</text>
</comment>
<feature type="disulfide bond" evidence="33">
    <location>
        <begin position="380"/>
        <end position="413"/>
    </location>
</feature>
<sequence length="852" mass="96464">MRARGMKRNWQDLWRGGILLLGILMICNATTNLWVTVYYGVPVWKEATTTLFCASDARAYKTEVHNVWATHACVPTDPNPQEIVLGNVTENFNMWKNNMVEQMHEDVISLWDQSLKPCVKLTPLCVTLNCTDWKSNDTEATNSNLTEKEEIKNCSFNITTSMRDKLQKEYALFYKLDVVPIEDDNSSYRLISCNTSVITQACPKVTFEPIPIHYCAPAGFAILRCNDKKFNGTGPCTNVSTVQCTHGIRPVVSTQLLLNGSLAEEEIVIRSENLTNNAKIIIVQLNQSVEINCTRPSTNKKKKISMGPGRVYYTTGQITGDIRRAYCNLSRKAWSNTLRQIATKLREQFGNRTIVFNSSSGGDLEIVTHSFNCGGEFFYCNTTNLFNSTWNATNLGNGTGNSTEGNDTIKLPCRIRQFINMWQTVGKAMYAPPIEGQIKCTSNITGLLLTRDGGNSTDQSETFRPGGGDMRDNWRSELYKYKVVGIEPLGIAPTTAKRRVVQREKRAVGALGAMFLGFLGAAGSTMGAASLTLTVQARLLLSGIVQQQNNLLRAIEAQQHMLQLTVWGIKQLQARVLAVERYLKDQQLLGIWGCSGKLICTTAVPWNTSWSNKTQKDIWENMTWMEWEREIDNYTGLIYNLLEESQNQQEKNEQELLALDKWASLWNWFSITKWLWYIKIFIMIVGGLIGLRIVFAVLSIVNRVRQGYSPISLQTRLPTQRGPDRPEGIEEEGGERDRDRSSRLVHGLLALIWDDLRSLGLFSYHRLRDLLLIVARIVELLGRRGWEALKYWGNLLQYWSQELKNSAISLFNATAIAVAEGTDRIIEIAQLIFRAIIHIPRRIRQGLERLLL</sequence>
<reference evidence="38 39" key="1">
    <citation type="journal article" date="2005" name="J. Virol.">
        <title>Selective escape from CD8+ T-cell responses represents a major driving force of human immunodeficiency virus type 1 (HIV-1) sequence diversity and reveals constraints on HIV-1 evolution.</title>
        <authorList>
            <person name="Allen T.M."/>
            <person name="Altfeld M."/>
            <person name="Geer S.C."/>
            <person name="Kalife E.T."/>
            <person name="Moore C."/>
            <person name="O'sullivan K.M."/>
            <person name="Desouza I."/>
            <person name="Feeney M.E."/>
            <person name="Eldridge R.L."/>
            <person name="Maier E.L."/>
            <person name="Kaufmann D.E."/>
            <person name="Lahaie M.P."/>
            <person name="Reyor L."/>
            <person name="Tanzi G."/>
            <person name="Johnston M.N."/>
            <person name="Brander C."/>
            <person name="Draenert R."/>
            <person name="Rockstroh J.K."/>
            <person name="Jessen H."/>
            <person name="Rosenberg E.S."/>
            <person name="Mallal S.A."/>
            <person name="Walker B.D."/>
        </authorList>
    </citation>
    <scope>NUCLEOTIDE SEQUENCE [LARGE SCALE GENOMIC DNA]</scope>
    <source>
        <strain evidence="38">AC-04_1650_Days_Seq2.fa</strain>
    </source>
</reference>
<keyword evidence="21 33" id="KW-1164">Virus endocytosis by host</keyword>
<evidence type="ECO:0000256" key="22">
    <source>
        <dbReference type="ARBA" id="ARBA00022989"/>
    </source>
</evidence>
<evidence type="ECO:0000256" key="12">
    <source>
        <dbReference type="ARBA" id="ARBA00022595"/>
    </source>
</evidence>
<feature type="disulfide bond" evidence="33">
    <location>
        <begin position="215"/>
        <end position="244"/>
    </location>
</feature>
<keyword evidence="25 33" id="KW-0472">Membrane</keyword>
<dbReference type="GO" id="GO:0019031">
    <property type="term" value="C:viral envelope"/>
    <property type="evidence" value="ECO:0007669"/>
    <property type="project" value="UniProtKB-KW"/>
</dbReference>
<feature type="region of interest" description="Disordered" evidence="35">
    <location>
        <begin position="715"/>
        <end position="738"/>
    </location>
</feature>
<dbReference type="GO" id="GO:0019062">
    <property type="term" value="P:virion attachment to host cell"/>
    <property type="evidence" value="ECO:0007669"/>
    <property type="project" value="UniProtKB-UniRule"/>
</dbReference>
<dbReference type="GO" id="GO:0019064">
    <property type="term" value="P:fusion of virus membrane with host plasma membrane"/>
    <property type="evidence" value="ECO:0007669"/>
    <property type="project" value="UniProtKB-UniRule"/>
</dbReference>
<dbReference type="GO" id="GO:0039654">
    <property type="term" value="P:fusion of virus membrane with host endosome membrane"/>
    <property type="evidence" value="ECO:0007669"/>
    <property type="project" value="UniProtKB-UniRule"/>
</dbReference>
<dbReference type="SUPFAM" id="SSF58069">
    <property type="entry name" value="Virus ectodomain"/>
    <property type="match status" value="1"/>
</dbReference>
<comment type="PTM">
    <text evidence="33">Specific enzymatic cleavages in vivo yield mature proteins. Envelope glycoproteins are synthesized as a inactive precursor that is heavily N-glycosylated and processed likely by host cell furin in the Golgi to yield the mature SU and TM proteins. The cleavage site between SU and TM requires the minimal sequence [KR]-X-[KR]-R. About 2 of the 9 disulfide bonds of gp41 are reduced by P4HB/PDI, following binding to CD4 receptor.</text>
</comment>
<comment type="subcellular location">
    <molecule>Surface protein gp120</molecule>
    <subcellularLocation>
        <location evidence="33">Virion membrane</location>
        <topology evidence="33">Peripheral membrane protein</topology>
    </subcellularLocation>
    <subcellularLocation>
        <location evidence="33">Host cell membrane</location>
        <topology evidence="33">Peripheral membrane protein</topology>
    </subcellularLocation>
    <subcellularLocation>
        <location evidence="33">Host endosome membrane</location>
        <topology evidence="33">Single-pass type I membrane protein</topology>
    </subcellularLocation>
    <text evidence="33">The surface protein is not anchored to the viral envelope, but associates with the extravirion surface through its binding to TM. It is probably concentrated at the site of budding and incorporated into the virions possibly by contacts between the cytoplasmic tail of Env and the N-terminus of Gag.</text>
</comment>
<keyword evidence="13 33" id="KW-0165">Cleavage on pair of basic residues</keyword>
<organism evidence="38 39">
    <name type="scientific">Human immunodeficiency virus type 1</name>
    <name type="common">HIV-1</name>
    <dbReference type="NCBI Taxonomy" id="11676"/>
    <lineage>
        <taxon>Viruses</taxon>
        <taxon>Riboviria</taxon>
        <taxon>Pararnavirae</taxon>
        <taxon>Artverviricota</taxon>
        <taxon>Revtraviricetes</taxon>
        <taxon>Ortervirales</taxon>
        <taxon>Retroviridae</taxon>
        <taxon>Orthoretrovirinae</taxon>
        <taxon>Lentivirus</taxon>
        <taxon>Lentivirus humimdef1</taxon>
    </lineage>
</organism>
<dbReference type="GO" id="GO:0052031">
    <property type="term" value="P:symbiont-mediated perturbation of host defense response"/>
    <property type="evidence" value="ECO:0007669"/>
    <property type="project" value="UniProtKB-UniRule"/>
</dbReference>
<dbReference type="FunFam" id="1.10.287.210:FF:000001">
    <property type="entry name" value="Envelope glycoprotein gp160"/>
    <property type="match status" value="1"/>
</dbReference>
<keyword evidence="28 33" id="KW-0325">Glycoprotein</keyword>
<keyword evidence="18 33" id="KW-0946">Virion</keyword>
<evidence type="ECO:0000256" key="23">
    <source>
        <dbReference type="ARBA" id="ARBA00023046"/>
    </source>
</evidence>
<evidence type="ECO:0000259" key="37">
    <source>
        <dbReference type="Pfam" id="PF00517"/>
    </source>
</evidence>
<feature type="region of interest" description="MPER; binding to GalCer" evidence="33">
    <location>
        <begin position="658"/>
        <end position="679"/>
    </location>
</feature>
<evidence type="ECO:0000256" key="26">
    <source>
        <dbReference type="ARBA" id="ARBA00023139"/>
    </source>
</evidence>
<accession>Q3SA06</accession>
<evidence type="ECO:0000256" key="25">
    <source>
        <dbReference type="ARBA" id="ARBA00023136"/>
    </source>
</evidence>
<comment type="subunit">
    <text evidence="32">The mature envelope protein (Env) consists of a homotrimer of non-covalently associated gp120-gp41 heterodimers. The resulting complex protrudes from the virus surface as a spike. There seems to be as few as 10 spikes on the average virion. Interacts with host CD4, CCR5 and CXCR4. Gp120 also interacts with the C-type lectins CD209/DC-SIGN and CLEC4M/DC-SIGNR (collectively referred to as DC-SIGN(R)). Gp120 and gp41 interact with GalCer. Gp120 interacts with host ITGA4/ITGB7 complex; on CD4+ T-cells, this interaction results in rapid activation of integrin ITGAL/LFA-1, which facilitates efficient cell-to-cell spreading of HIV-1. Gp120 interacts with cell-associated heparan sulfate; this interaction increases virus infectivity on permissive cells and may be involved in infection of CD4- cells.</text>
</comment>
<keyword evidence="19 33" id="KW-1043">Host membrane</keyword>
<feature type="region of interest" description="CD4-binding loop" evidence="33">
    <location>
        <begin position="359"/>
        <end position="369"/>
    </location>
</feature>
<comment type="function">
    <text evidence="33">Envelope glycoprotein gp160: Oligomerizes in the host endoplasmic reticulum into predominantly trimers. In a second time, gp160 transits in the host Golgi, where glycosylation is completed. The precursor is then proteolytically cleaved in the trans-Golgi and thereby activated by cellular furin or furin-like proteases to produce gp120 and gp41.</text>
</comment>
<comment type="domain">
    <text evidence="33">The YXXL motif is involved in determining the exact site of viral release at the surface of infected mononuclear cells and promotes endocytosis. YXXL and di-leucine endocytosis motifs interact directly or indirectly with the clathrin adapter complexes, opperate independently, and their activities are not additive.</text>
</comment>
<dbReference type="Proteomes" id="UP000167417">
    <property type="component" value="Genome"/>
</dbReference>
<feature type="short sequence motif" description="Di-leucine internalization motif" evidence="33">
    <location>
        <begin position="851"/>
        <end position="852"/>
    </location>
</feature>
<evidence type="ECO:0000256" key="27">
    <source>
        <dbReference type="ARBA" id="ARBA00023157"/>
    </source>
</evidence>
<feature type="transmembrane region" description="Helical" evidence="34">
    <location>
        <begin position="674"/>
        <end position="701"/>
    </location>
</feature>
<feature type="domain" description="Retroviral envelope protein GP41-like" evidence="37">
    <location>
        <begin position="526"/>
        <end position="714"/>
    </location>
</feature>
<evidence type="ECO:0000256" key="14">
    <source>
        <dbReference type="ARBA" id="ARBA00022692"/>
    </source>
</evidence>
<gene>
    <name evidence="33 38" type="primary">env</name>
</gene>
<feature type="disulfide bond" evidence="33">
    <location>
        <begin position="225"/>
        <end position="236"/>
    </location>
</feature>
<dbReference type="InterPro" id="IPR000328">
    <property type="entry name" value="GP41-like"/>
</dbReference>
<evidence type="ECO:0000256" key="20">
    <source>
        <dbReference type="ARBA" id="ARBA00022879"/>
    </source>
</evidence>
<evidence type="ECO:0000256" key="21">
    <source>
        <dbReference type="ARBA" id="ARBA00022890"/>
    </source>
</evidence>
<feature type="region of interest" description="V5" evidence="33">
    <location>
        <begin position="456"/>
        <end position="466"/>
    </location>
</feature>
<protein>
    <recommendedName>
        <fullName evidence="33">Envelope glycoprotein gp160</fullName>
    </recommendedName>
    <alternativeName>
        <fullName evidence="33">Env polyprotein</fullName>
    </alternativeName>
    <component>
        <recommendedName>
            <fullName evidence="33">Surface protein gp120</fullName>
            <shortName evidence="33">SU</shortName>
        </recommendedName>
        <alternativeName>
            <fullName evidence="33">Glycoprotein 120</fullName>
            <shortName evidence="33">gp120</shortName>
        </alternativeName>
    </component>
    <component>
        <recommendedName>
            <fullName evidence="33">Transmembrane protein gp41</fullName>
            <shortName evidence="33">TM</shortName>
        </recommendedName>
        <alternativeName>
            <fullName evidence="33">Glycoprotein 41</fullName>
            <shortName evidence="33">gp41</shortName>
        </alternativeName>
    </component>
</protein>
<proteinExistence type="inferred from homology"/>
<keyword evidence="20 33" id="KW-0261">Viral envelope protein</keyword>
<dbReference type="GO" id="GO:1903911">
    <property type="term" value="P:positive regulation of receptor clustering"/>
    <property type="evidence" value="ECO:0007669"/>
    <property type="project" value="UniProtKB-UniRule"/>
</dbReference>
<dbReference type="InterPro" id="IPR000777">
    <property type="entry name" value="HIV1_Gp120"/>
</dbReference>
<evidence type="ECO:0000256" key="32">
    <source>
        <dbReference type="ARBA" id="ARBA00062028"/>
    </source>
</evidence>
<evidence type="ECO:0000256" key="34">
    <source>
        <dbReference type="RuleBase" id="RU363095"/>
    </source>
</evidence>
<comment type="domain">
    <text evidence="33">Some of the most genetically diverse regions of the viral genome are present in Env. They are called variable regions 1 through 5 (V1 through V5). Coreceptor usage of gp120 is determined mainly by the primary structure of the third variable region (V3) in the outer domain of gp120. The sequence of V3 determines which coreceptor, CCR5 and/or CXCR4 (corresponding to R5/macrophage, X4/T cell and R5X4/T cell and macrophage tropism), is used to trigger the fusion potential of the Env complex, and hence which cells the virus can infect. Binding to CCR5 involves a region adjacent in addition to V3.</text>
</comment>
<evidence type="ECO:0000256" key="17">
    <source>
        <dbReference type="ARBA" id="ARBA00022804"/>
    </source>
</evidence>
<feature type="chain" id="PRO_5023283915" description="Envelope glycoprotein gp160" evidence="33">
    <location>
        <begin position="32"/>
        <end position="852"/>
    </location>
</feature>
<feature type="chain" id="PRO_5023283916" description="Transmembrane protein gp41" evidence="33">
    <location>
        <begin position="507"/>
        <end position="852"/>
    </location>
</feature>
<comment type="domain">
    <text evidence="33">The membrane proximal external region (MPER) present in gp41 is a tryptophan-rich region recognized by the antibodies 2F5, Z13, and 4E10. MPER seems to play a role in fusion.</text>
</comment>
<evidence type="ECO:0000256" key="33">
    <source>
        <dbReference type="HAMAP-Rule" id="MF_04083"/>
    </source>
</evidence>
<feature type="site" description="Cleavage; by host furin" evidence="33">
    <location>
        <begin position="506"/>
        <end position="507"/>
    </location>
</feature>
<feature type="disulfide bond" evidence="33">
    <location>
        <begin position="53"/>
        <end position="73"/>
    </location>
</feature>
<comment type="domain">
    <text evidence="33 34">The 17 amino acids long immunosuppressive region is present in many retroviral envelope proteins. Synthetic peptides derived from this relatively conserved sequence inhibit immune function in vitro and in vivo.</text>
</comment>
<keyword evidence="29 33" id="KW-0899">Viral immunoevasion</keyword>
<dbReference type="HAMAP" id="MF_04083">
    <property type="entry name" value="HIV_ENV"/>
    <property type="match status" value="1"/>
</dbReference>
<evidence type="ECO:0000256" key="4">
    <source>
        <dbReference type="ARBA" id="ARBA00004563"/>
    </source>
</evidence>
<comment type="miscellaneous">
    <text evidence="33">Inhibitors targeting HIV-1 viral envelope proteins are used as antiretroviral drugs. Attachment of virions to the cell surface via non-specific interactions and CD4 binding can be blocked by inhibitors that include cyanovirin-N, cyclotriazadisulfonamide analogs, PRO 2000, TNX 355 and PRO 542. In addition, BMS 806 can block CD4-induced conformational changes. Env interactions with the coreceptor molecules can be targeted by CCR5 antagonists including SCH-D, maraviroc (UK 427857) and aplaviroc (GW 873140), and the CXCR4 antagonist AMD 070. Fusion of viral and cellular membranes can be inhibited by peptides such as enfuvirtide and tifuvirtide (T 1249). Resistance to inhibitors associated with mutations in Env are observed. Most of the time, single mutations confer only a modest reduction in drug susceptibility. Combination of several mutations is usually required to develop a high-level drug resistance.</text>
</comment>
<evidence type="ECO:0000256" key="16">
    <source>
        <dbReference type="ARBA" id="ARBA00022729"/>
    </source>
</evidence>
<evidence type="ECO:0000256" key="10">
    <source>
        <dbReference type="ARBA" id="ARBA00022570"/>
    </source>
</evidence>
<keyword evidence="17 33" id="KW-1161">Viral attachment to host cell</keyword>
<evidence type="ECO:0000313" key="38">
    <source>
        <dbReference type="EMBL" id="ABA01405.1"/>
    </source>
</evidence>
<keyword evidence="23 33" id="KW-1039">Host endosome</keyword>
<dbReference type="Gene3D" id="1.10.287.210">
    <property type="match status" value="1"/>
</dbReference>
<keyword evidence="24 33" id="KW-0175">Coiled coil</keyword>
<keyword evidence="14 33" id="KW-0812">Transmembrane</keyword>
<comment type="domain">
    <text evidence="33">The CD4-binding region is targeted by the antibody b12.</text>
</comment>
<keyword evidence="10 33" id="KW-1165">Clathrin-mediated endocytosis of virus by host</keyword>
<evidence type="ECO:0000256" key="5">
    <source>
        <dbReference type="ARBA" id="ARBA00004578"/>
    </source>
</evidence>
<organismHost>
    <name type="scientific">Homo sapiens</name>
    <name type="common">Human</name>
    <dbReference type="NCBI Taxonomy" id="9606"/>
</organismHost>
<evidence type="ECO:0000256" key="1">
    <source>
        <dbReference type="ARBA" id="ARBA00004402"/>
    </source>
</evidence>
<dbReference type="GO" id="GO:1903908">
    <property type="term" value="P:positive regulation of plasma membrane raft polarization"/>
    <property type="evidence" value="ECO:0007669"/>
    <property type="project" value="UniProtKB-UniRule"/>
</dbReference>
<dbReference type="Pfam" id="PF00517">
    <property type="entry name" value="GP41"/>
    <property type="match status" value="1"/>
</dbReference>
<evidence type="ECO:0000256" key="7">
    <source>
        <dbReference type="ARBA" id="ARBA00022506"/>
    </source>
</evidence>
<comment type="function">
    <text evidence="33">Surface protein gp120: Attaches the virus to the host lymphoid cell by binding to the primary receptor CD4. This interaction induces a structural rearrangement creating a high affinity binding site for a chemokine coreceptor like CXCR4 and/or CCR5. Acts as a ligand for CD209/DC-SIGN and CLEC4M/DC-SIGNR, which are respectively found on dendritic cells (DCs), and on endothelial cells of liver sinusoids and lymph node sinuses. These interactions allow capture of viral particles at mucosal surfaces by these cells and subsequent transmission to permissive cells. HIV subverts the migration properties of dendritic cells to gain access to CD4+ T-cells in lymph nodes. Virus transmission to permissive T-cells occurs either in trans (without DCs infection, through viral capture and transmission), or in cis (following DCs productive infection, through the usual CD4-gp120 interaction), thereby inducing a robust infection. In trans infection, bound virions remain infectious over days and it is proposed that they are not degraded, but protected in non-lysosomal acidic organelles within the DCs close to the cell membrane thus contributing to the viral infectious potential during DCs' migration from the periphery to the lymphoid tissues. On arrival at lymphoid tissues, intact virions recycle back to DCs' cell surface allowing virus transmission to CD4+ T-cells.</text>
</comment>
<evidence type="ECO:0000256" key="35">
    <source>
        <dbReference type="SAM" id="MobiDB-lite"/>
    </source>
</evidence>